<protein>
    <submittedName>
        <fullName evidence="2">Uncharacterized protein</fullName>
    </submittedName>
</protein>
<evidence type="ECO:0000313" key="2">
    <source>
        <dbReference type="EMBL" id="GBP16022.1"/>
    </source>
</evidence>
<dbReference type="AlphaFoldDB" id="A0A4C1TPW5"/>
<proteinExistence type="predicted"/>
<comment type="caution">
    <text evidence="2">The sequence shown here is derived from an EMBL/GenBank/DDBJ whole genome shotgun (WGS) entry which is preliminary data.</text>
</comment>
<evidence type="ECO:0000313" key="3">
    <source>
        <dbReference type="Proteomes" id="UP000299102"/>
    </source>
</evidence>
<reference evidence="2 3" key="1">
    <citation type="journal article" date="2019" name="Commun. Biol.">
        <title>The bagworm genome reveals a unique fibroin gene that provides high tensile strength.</title>
        <authorList>
            <person name="Kono N."/>
            <person name="Nakamura H."/>
            <person name="Ohtoshi R."/>
            <person name="Tomita M."/>
            <person name="Numata K."/>
            <person name="Arakawa K."/>
        </authorList>
    </citation>
    <scope>NUCLEOTIDE SEQUENCE [LARGE SCALE GENOMIC DNA]</scope>
</reference>
<evidence type="ECO:0000256" key="1">
    <source>
        <dbReference type="SAM" id="MobiDB-lite"/>
    </source>
</evidence>
<dbReference type="EMBL" id="BGZK01000076">
    <property type="protein sequence ID" value="GBP16022.1"/>
    <property type="molecule type" value="Genomic_DNA"/>
</dbReference>
<dbReference type="Proteomes" id="UP000299102">
    <property type="component" value="Unassembled WGS sequence"/>
</dbReference>
<sequence>MQLRIWPGSEFPMLRWMTTDRVCNRHVFARLLRGRGEQRRVTQPKAGLDNENTFVCRCAGARVWCMCMKAFCEGSPFQRILLLKPFSHALTTLRYVSPESPHGVNPIVSVSSSEILGCFQDLVTTEFVFETSFCSRLRTRRINSPSSTLTDGAANNGPELDLALDPDPAPMLPSIRRQ</sequence>
<name>A0A4C1TPW5_EUMVA</name>
<accession>A0A4C1TPW5</accession>
<organism evidence="2 3">
    <name type="scientific">Eumeta variegata</name>
    <name type="common">Bagworm moth</name>
    <name type="synonym">Eumeta japonica</name>
    <dbReference type="NCBI Taxonomy" id="151549"/>
    <lineage>
        <taxon>Eukaryota</taxon>
        <taxon>Metazoa</taxon>
        <taxon>Ecdysozoa</taxon>
        <taxon>Arthropoda</taxon>
        <taxon>Hexapoda</taxon>
        <taxon>Insecta</taxon>
        <taxon>Pterygota</taxon>
        <taxon>Neoptera</taxon>
        <taxon>Endopterygota</taxon>
        <taxon>Lepidoptera</taxon>
        <taxon>Glossata</taxon>
        <taxon>Ditrysia</taxon>
        <taxon>Tineoidea</taxon>
        <taxon>Psychidae</taxon>
        <taxon>Oiketicinae</taxon>
        <taxon>Eumeta</taxon>
    </lineage>
</organism>
<feature type="region of interest" description="Disordered" evidence="1">
    <location>
        <begin position="145"/>
        <end position="178"/>
    </location>
</feature>
<keyword evidence="3" id="KW-1185">Reference proteome</keyword>
<gene>
    <name evidence="2" type="ORF">EVAR_94366_1</name>
</gene>